<keyword evidence="1" id="KW-0175">Coiled coil</keyword>
<dbReference type="EMBL" id="CU469464">
    <property type="protein sequence ID" value="CAP18646.1"/>
    <property type="molecule type" value="Genomic_DNA"/>
</dbReference>
<dbReference type="GO" id="GO:0005776">
    <property type="term" value="C:autophagosome"/>
    <property type="evidence" value="ECO:0007669"/>
    <property type="project" value="TreeGrafter"/>
</dbReference>
<keyword evidence="3" id="KW-0449">Lipoprotein</keyword>
<dbReference type="PANTHER" id="PTHR46753">
    <property type="entry name" value="FYVE AND COILED-COIL DOMAIN-CONTAINING PROTEIN 1"/>
    <property type="match status" value="1"/>
</dbReference>
<dbReference type="eggNOG" id="ENOG502ZE15">
    <property type="taxonomic scope" value="Bacteria"/>
</dbReference>
<name>B3R0R2_PHYMT</name>
<feature type="coiled-coil region" evidence="1">
    <location>
        <begin position="59"/>
        <end position="434"/>
    </location>
</feature>
<keyword evidence="2" id="KW-0472">Membrane</keyword>
<evidence type="ECO:0000313" key="4">
    <source>
        <dbReference type="Proteomes" id="UP000002020"/>
    </source>
</evidence>
<dbReference type="AlphaFoldDB" id="B3R0R2"/>
<dbReference type="HOGENOM" id="CLU_378408_0_0_14"/>
<dbReference type="Proteomes" id="UP000002020">
    <property type="component" value="Chromosome"/>
</dbReference>
<dbReference type="Gene3D" id="1.20.5.1000">
    <property type="entry name" value="arf6 gtpase in complex with a specific effector, jip4"/>
    <property type="match status" value="8"/>
</dbReference>
<evidence type="ECO:0000256" key="1">
    <source>
        <dbReference type="SAM" id="Coils"/>
    </source>
</evidence>
<keyword evidence="2" id="KW-1133">Transmembrane helix</keyword>
<evidence type="ECO:0000313" key="3">
    <source>
        <dbReference type="EMBL" id="CAP18646.1"/>
    </source>
</evidence>
<feature type="transmembrane region" description="Helical" evidence="2">
    <location>
        <begin position="12"/>
        <end position="34"/>
    </location>
</feature>
<evidence type="ECO:0000256" key="2">
    <source>
        <dbReference type="SAM" id="Phobius"/>
    </source>
</evidence>
<gene>
    <name evidence="3" type="ordered locus">ATP_00459</name>
</gene>
<dbReference type="GO" id="GO:0005764">
    <property type="term" value="C:lysosome"/>
    <property type="evidence" value="ECO:0007669"/>
    <property type="project" value="TreeGrafter"/>
</dbReference>
<accession>B3R0R2</accession>
<sequence length="732" mass="85466">MLNNNYFIKKSIFMFFIFLFFLGLIFFIKSKLFLSWDYFKESNKSLIDSKNFVLIKSKIKILEQDKDSLQAKIDSLSKEKEQEIATLEQDKASLQAKIDSLTNEKDKQIQNLQKEKTNLEATKITLEQDKASLQAKIDSLTNEKDKQIQNLQKEKTNLEATKITLEQDKASLQAKIDSLTNEKDKQIQNLQKEKTNLEATKITLEQDKASLQAKIDSLTNEKDKQIQNLQKEKTNLEATKITLEQDKASLQAKIDSLTNEKDKQIQNLQKEKTNLEATKITLEQDKASLQAKIDSLTNEKDKQIQNLQKEKTNLEATKITLEQDKASLQAKIDSLTNEKKREIKILEATKITLEQDKDSLQAKIDSLTNEKDKQIQNLQKEKTNLEATKITLEQDKDSLQAKIDSLTNEKEQEKAALQKQIINLNNEKKQLEISKTINIPIVAEEPYLTYEDQNGDIIREYKFFENMIPKEKDNIGRINFFSKKDFLDNMDKLKLDTYPIIWNEGIEKLGVLETNEKLKNKGIIKQPNIYKSDYRFIYTSIPNGSDKELLTKFSNVTGIKRGRINDNISFSEKSSSNIDLMSNSSIRRLIFLKDEVNCIRLMTKNLKLSFDWVRLITDKFQKYLPVTKKIIDLLLSNQLVEAKELSERNSEEPKFQFQIENNFQIPSNLYIRKIYNINDFTDFLKKLNLQKSDYLYDIREFVIYNIEKKLYDPYNKYHIQIPASNDNRQFLI</sequence>
<protein>
    <submittedName>
        <fullName evidence="3">Predicted outer surface lipoprotein</fullName>
    </submittedName>
</protein>
<keyword evidence="4" id="KW-1185">Reference proteome</keyword>
<keyword evidence="2" id="KW-0812">Transmembrane</keyword>
<dbReference type="STRING" id="37692.ATP_00459"/>
<organism evidence="4">
    <name type="scientific">Phytoplasma mali (strain AT)</name>
    <dbReference type="NCBI Taxonomy" id="482235"/>
    <lineage>
        <taxon>Bacteria</taxon>
        <taxon>Bacillati</taxon>
        <taxon>Mycoplasmatota</taxon>
        <taxon>Mollicutes</taxon>
        <taxon>Acholeplasmatales</taxon>
        <taxon>Acholeplasmataceae</taxon>
        <taxon>Candidatus Phytoplasma</taxon>
        <taxon>16SrX (Apple proliferation group)</taxon>
    </lineage>
</organism>
<reference evidence="3 4" key="1">
    <citation type="journal article" date="2008" name="BMC Genomics">
        <title>The linear chromosome of the plant-pathogenic mycoplasma 'Candidatus Phytoplasma mali'.</title>
        <authorList>
            <person name="Kube M."/>
            <person name="Schneider B."/>
            <person name="Kuhl H."/>
            <person name="Dandekar T."/>
            <person name="Heitmann K."/>
            <person name="Migdoll A.M."/>
            <person name="Reinhardt R."/>
            <person name="Seemueller E."/>
        </authorList>
    </citation>
    <scope>NUCLEOTIDE SEQUENCE [LARGE SCALE GENOMIC DNA]</scope>
    <source>
        <strain evidence="3 4">AT</strain>
    </source>
</reference>
<dbReference type="KEGG" id="pml:ATP_00459"/>
<dbReference type="PANTHER" id="PTHR46753:SF2">
    <property type="entry name" value="FYVE AND COILED-COIL DOMAIN-CONTAINING PROTEIN 1"/>
    <property type="match status" value="1"/>
</dbReference>
<proteinExistence type="predicted"/>